<protein>
    <submittedName>
        <fullName evidence="2">Antibiotic biosynthesis monooxygenase</fullName>
    </submittedName>
</protein>
<dbReference type="InterPro" id="IPR050744">
    <property type="entry name" value="AI-2_Isomerase_LsrG"/>
</dbReference>
<dbReference type="RefSeq" id="WP_126158227.1">
    <property type="nucleotide sequence ID" value="NZ_RQXW01000006.1"/>
</dbReference>
<feature type="domain" description="ABM" evidence="1">
    <location>
        <begin position="112"/>
        <end position="201"/>
    </location>
</feature>
<dbReference type="Pfam" id="PF03992">
    <property type="entry name" value="ABM"/>
    <property type="match status" value="2"/>
</dbReference>
<dbReference type="GO" id="GO:0004497">
    <property type="term" value="F:monooxygenase activity"/>
    <property type="evidence" value="ECO:0007669"/>
    <property type="project" value="UniProtKB-KW"/>
</dbReference>
<dbReference type="SUPFAM" id="SSF54909">
    <property type="entry name" value="Dimeric alpha+beta barrel"/>
    <property type="match status" value="2"/>
</dbReference>
<evidence type="ECO:0000313" key="2">
    <source>
        <dbReference type="EMBL" id="RTE66154.1"/>
    </source>
</evidence>
<keyword evidence="3" id="KW-1185">Reference proteome</keyword>
<dbReference type="EMBL" id="RQXW01000006">
    <property type="protein sequence ID" value="RTE66154.1"/>
    <property type="molecule type" value="Genomic_DNA"/>
</dbReference>
<dbReference type="OrthoDB" id="9812192at2"/>
<comment type="caution">
    <text evidence="2">The sequence shown here is derived from an EMBL/GenBank/DDBJ whole genome shotgun (WGS) entry which is preliminary data.</text>
</comment>
<dbReference type="InterPro" id="IPR007138">
    <property type="entry name" value="ABM_dom"/>
</dbReference>
<accession>A0A430KS41</accession>
<keyword evidence="2" id="KW-0560">Oxidoreductase</keyword>
<feature type="domain" description="ABM" evidence="1">
    <location>
        <begin position="3"/>
        <end position="93"/>
    </location>
</feature>
<reference evidence="2 3" key="1">
    <citation type="submission" date="2018-11" db="EMBL/GenBank/DDBJ databases">
        <title>The draft genome sequence of Amphritea opalescens ANRC-JH13T.</title>
        <authorList>
            <person name="Fang Z."/>
            <person name="Zhang Y."/>
            <person name="Han X."/>
        </authorList>
    </citation>
    <scope>NUCLEOTIDE SEQUENCE [LARGE SCALE GENOMIC DNA]</scope>
    <source>
        <strain evidence="2 3">ANRC-JH13</strain>
    </source>
</reference>
<dbReference type="AlphaFoldDB" id="A0A430KS41"/>
<dbReference type="Proteomes" id="UP000283087">
    <property type="component" value="Unassembled WGS sequence"/>
</dbReference>
<proteinExistence type="predicted"/>
<keyword evidence="2" id="KW-0503">Monooxygenase</keyword>
<evidence type="ECO:0000259" key="1">
    <source>
        <dbReference type="PROSITE" id="PS51725"/>
    </source>
</evidence>
<dbReference type="PANTHER" id="PTHR33336:SF3">
    <property type="entry name" value="ABM DOMAIN-CONTAINING PROTEIN"/>
    <property type="match status" value="1"/>
</dbReference>
<gene>
    <name evidence="2" type="ORF">EH243_08525</name>
</gene>
<organism evidence="2 3">
    <name type="scientific">Amphritea opalescens</name>
    <dbReference type="NCBI Taxonomy" id="2490544"/>
    <lineage>
        <taxon>Bacteria</taxon>
        <taxon>Pseudomonadati</taxon>
        <taxon>Pseudomonadota</taxon>
        <taxon>Gammaproteobacteria</taxon>
        <taxon>Oceanospirillales</taxon>
        <taxon>Oceanospirillaceae</taxon>
        <taxon>Amphritea</taxon>
    </lineage>
</organism>
<dbReference type="InterPro" id="IPR011008">
    <property type="entry name" value="Dimeric_a/b-barrel"/>
</dbReference>
<name>A0A430KS41_9GAMM</name>
<dbReference type="Gene3D" id="3.30.70.100">
    <property type="match status" value="1"/>
</dbReference>
<dbReference type="PROSITE" id="PS51725">
    <property type="entry name" value="ABM"/>
    <property type="match status" value="2"/>
</dbReference>
<sequence length="207" mass="24038">MAFTQIIKFSIKPEFNDAFTTALSVNKNGVAQEPGNLEMRLYRDNANPNLFFAYDRWQDEAALASHMQQPYTKELLALAEQAQDKPIEVFTVNDTQPAPVALKAANPEDPLFNIFFIFKIKPGSREKLIQQFEKHITHTRTEDGCLLFDLYTVEGDDETLVVYEHWRKESDVWEKHFKQPYAMETGKLMEEYVIGELEQYMNFVTAL</sequence>
<dbReference type="PANTHER" id="PTHR33336">
    <property type="entry name" value="QUINOL MONOOXYGENASE YGIN-RELATED"/>
    <property type="match status" value="1"/>
</dbReference>
<evidence type="ECO:0000313" key="3">
    <source>
        <dbReference type="Proteomes" id="UP000283087"/>
    </source>
</evidence>